<evidence type="ECO:0000313" key="2">
    <source>
        <dbReference type="Proteomes" id="UP000800082"/>
    </source>
</evidence>
<protein>
    <submittedName>
        <fullName evidence="1">Uncharacterized protein</fullName>
    </submittedName>
</protein>
<sequence>MSTLVRDDKLLLYKPPESNQYFRFRCCICSLNHISIAGCPTYACNPDPVAIRWLQDHQSVAEDRVELCGPTFNVGNKLVVIRKAVAARVLKNTITAHLECLFSRKQVGEREELTNLINGGSYGGFHTMAVACMIFLCLYEDALHLWARSSDPVLERTANQ</sequence>
<accession>A0A6A5RGS3</accession>
<dbReference type="Proteomes" id="UP000800082">
    <property type="component" value="Unassembled WGS sequence"/>
</dbReference>
<keyword evidence="2" id="KW-1185">Reference proteome</keyword>
<dbReference type="RefSeq" id="XP_033447767.1">
    <property type="nucleotide sequence ID" value="XM_033598075.1"/>
</dbReference>
<evidence type="ECO:0000313" key="1">
    <source>
        <dbReference type="EMBL" id="KAF1927515.1"/>
    </source>
</evidence>
<organism evidence="1 2">
    <name type="scientific">Didymella exigua CBS 183.55</name>
    <dbReference type="NCBI Taxonomy" id="1150837"/>
    <lineage>
        <taxon>Eukaryota</taxon>
        <taxon>Fungi</taxon>
        <taxon>Dikarya</taxon>
        <taxon>Ascomycota</taxon>
        <taxon>Pezizomycotina</taxon>
        <taxon>Dothideomycetes</taxon>
        <taxon>Pleosporomycetidae</taxon>
        <taxon>Pleosporales</taxon>
        <taxon>Pleosporineae</taxon>
        <taxon>Didymellaceae</taxon>
        <taxon>Didymella</taxon>
    </lineage>
</organism>
<name>A0A6A5RGS3_9PLEO</name>
<dbReference type="EMBL" id="ML978971">
    <property type="protein sequence ID" value="KAF1927515.1"/>
    <property type="molecule type" value="Genomic_DNA"/>
</dbReference>
<reference evidence="1" key="1">
    <citation type="journal article" date="2020" name="Stud. Mycol.">
        <title>101 Dothideomycetes genomes: a test case for predicting lifestyles and emergence of pathogens.</title>
        <authorList>
            <person name="Haridas S."/>
            <person name="Albert R."/>
            <person name="Binder M."/>
            <person name="Bloem J."/>
            <person name="Labutti K."/>
            <person name="Salamov A."/>
            <person name="Andreopoulos B."/>
            <person name="Baker S."/>
            <person name="Barry K."/>
            <person name="Bills G."/>
            <person name="Bluhm B."/>
            <person name="Cannon C."/>
            <person name="Castanera R."/>
            <person name="Culley D."/>
            <person name="Daum C."/>
            <person name="Ezra D."/>
            <person name="Gonzalez J."/>
            <person name="Henrissat B."/>
            <person name="Kuo A."/>
            <person name="Liang C."/>
            <person name="Lipzen A."/>
            <person name="Lutzoni F."/>
            <person name="Magnuson J."/>
            <person name="Mondo S."/>
            <person name="Nolan M."/>
            <person name="Ohm R."/>
            <person name="Pangilinan J."/>
            <person name="Park H.-J."/>
            <person name="Ramirez L."/>
            <person name="Alfaro M."/>
            <person name="Sun H."/>
            <person name="Tritt A."/>
            <person name="Yoshinaga Y."/>
            <person name="Zwiers L.-H."/>
            <person name="Turgeon B."/>
            <person name="Goodwin S."/>
            <person name="Spatafora J."/>
            <person name="Crous P."/>
            <person name="Grigoriev I."/>
        </authorList>
    </citation>
    <scope>NUCLEOTIDE SEQUENCE</scope>
    <source>
        <strain evidence="1">CBS 183.55</strain>
    </source>
</reference>
<gene>
    <name evidence="1" type="ORF">M421DRAFT_92946</name>
</gene>
<dbReference type="GeneID" id="54355742"/>
<proteinExistence type="predicted"/>
<dbReference type="AlphaFoldDB" id="A0A6A5RGS3"/>